<dbReference type="Proteomes" id="UP000199679">
    <property type="component" value="Chromosome I"/>
</dbReference>
<evidence type="ECO:0000313" key="2">
    <source>
        <dbReference type="Proteomes" id="UP000199679"/>
    </source>
</evidence>
<organism evidence="1 2">
    <name type="scientific">Mucilaginibacter mallensis</name>
    <dbReference type="NCBI Taxonomy" id="652787"/>
    <lineage>
        <taxon>Bacteria</taxon>
        <taxon>Pseudomonadati</taxon>
        <taxon>Bacteroidota</taxon>
        <taxon>Sphingobacteriia</taxon>
        <taxon>Sphingobacteriales</taxon>
        <taxon>Sphingobacteriaceae</taxon>
        <taxon>Mucilaginibacter</taxon>
    </lineage>
</organism>
<dbReference type="AlphaFoldDB" id="A0A1H1XV74"/>
<keyword evidence="2" id="KW-1185">Reference proteome</keyword>
<sequence length="245" mass="27438">MILRKVISIDFRHDYFGLVTPELFGIFPTETCKSLMKQYGLRQDKGFPLVIYSNAPINSTLPKKISFDFLLQCKDQCFLTYTNFPPTTQDQFYLFTNKKGSDLQLSVVARKDLDLPGDANVFGAISINANVTASAVFAVNFQPIKLKWKYYIISAQPDVQAVVDGSFQSIAFEQNDKPQSDPVYTSLTTRFPNAGVAVFESEKEIPLSNRGLRNIKLKNPENNTTMISHLPNPRPGNGGITIINL</sequence>
<dbReference type="OrthoDB" id="796827at2"/>
<name>A0A1H1XV74_MUCMA</name>
<gene>
    <name evidence="1" type="ORF">SAMN05216490_2555</name>
</gene>
<accession>A0A1H1XV74</accession>
<proteinExistence type="predicted"/>
<dbReference type="RefSeq" id="WP_091373166.1">
    <property type="nucleotide sequence ID" value="NZ_LT629740.1"/>
</dbReference>
<protein>
    <submittedName>
        <fullName evidence="1">Uncharacterized protein</fullName>
    </submittedName>
</protein>
<evidence type="ECO:0000313" key="1">
    <source>
        <dbReference type="EMBL" id="SDT13127.1"/>
    </source>
</evidence>
<reference evidence="1 2" key="1">
    <citation type="submission" date="2016-10" db="EMBL/GenBank/DDBJ databases">
        <authorList>
            <person name="de Groot N.N."/>
        </authorList>
    </citation>
    <scope>NUCLEOTIDE SEQUENCE [LARGE SCALE GENOMIC DNA]</scope>
    <source>
        <strain evidence="1 2">MP1X4</strain>
    </source>
</reference>
<dbReference type="EMBL" id="LT629740">
    <property type="protein sequence ID" value="SDT13127.1"/>
    <property type="molecule type" value="Genomic_DNA"/>
</dbReference>
<dbReference type="STRING" id="652787.SAMN05216490_2555"/>